<dbReference type="NCBIfam" id="NF007985">
    <property type="entry name" value="PRK10713.1"/>
    <property type="match status" value="1"/>
</dbReference>
<name>A0A090AK97_9ENTR</name>
<organism evidence="2 3">
    <name type="scientific">Candidatus Tachikawaea gelatinosa</name>
    <dbReference type="NCBI Taxonomy" id="1410383"/>
    <lineage>
        <taxon>Bacteria</taxon>
        <taxon>Pseudomonadati</taxon>
        <taxon>Pseudomonadota</taxon>
        <taxon>Gammaproteobacteria</taxon>
        <taxon>Enterobacterales</taxon>
        <taxon>Enterobacteriaceae</taxon>
        <taxon>Candidatus Tachikawaea</taxon>
    </lineage>
</organism>
<dbReference type="EMBL" id="AP014521">
    <property type="protein sequence ID" value="BAP58863.1"/>
    <property type="molecule type" value="Genomic_DNA"/>
</dbReference>
<evidence type="ECO:0000259" key="1">
    <source>
        <dbReference type="PROSITE" id="PS51085"/>
    </source>
</evidence>
<dbReference type="PROSITE" id="PS00197">
    <property type="entry name" value="2FE2S_FER_1"/>
    <property type="match status" value="1"/>
</dbReference>
<proteinExistence type="predicted"/>
<protein>
    <submittedName>
        <fullName evidence="2">Ferredoxin YfaE</fullName>
    </submittedName>
</protein>
<accession>A0A090AK97</accession>
<dbReference type="InterPro" id="IPR012675">
    <property type="entry name" value="Beta-grasp_dom_sf"/>
</dbReference>
<dbReference type="InterPro" id="IPR036010">
    <property type="entry name" value="2Fe-2S_ferredoxin-like_sf"/>
</dbReference>
<feature type="domain" description="2Fe-2S ferredoxin-type" evidence="1">
    <location>
        <begin position="13"/>
        <end position="97"/>
    </location>
</feature>
<dbReference type="InterPro" id="IPR006058">
    <property type="entry name" value="2Fe2S_fd_BS"/>
</dbReference>
<dbReference type="STRING" id="1410383.TGUWTKB_6440"/>
<dbReference type="GO" id="GO:0051537">
    <property type="term" value="F:2 iron, 2 sulfur cluster binding"/>
    <property type="evidence" value="ECO:0007669"/>
    <property type="project" value="InterPro"/>
</dbReference>
<gene>
    <name evidence="2" type="primary">yfaE</name>
    <name evidence="2" type="ORF">TGUWTKB_6440</name>
</gene>
<dbReference type="AlphaFoldDB" id="A0A090AK97"/>
<sequence>MILKVLNYKMSDFNIVLNTSRIKLKKIHIYLNLLNILEKNNIEIEFQCRQGYCGSCRMRLLKGKIIYYKKPLAFLKKGEILPCCCYIMSNLEIQTII</sequence>
<dbReference type="KEGG" id="sbw:TGUWTKB_6440"/>
<dbReference type="SUPFAM" id="SSF54292">
    <property type="entry name" value="2Fe-2S ferredoxin-like"/>
    <property type="match status" value="1"/>
</dbReference>
<dbReference type="HOGENOM" id="CLU_082632_6_1_6"/>
<dbReference type="Proteomes" id="UP000031627">
    <property type="component" value="Chromosome"/>
</dbReference>
<dbReference type="InterPro" id="IPR001041">
    <property type="entry name" value="2Fe-2S_ferredoxin-type"/>
</dbReference>
<evidence type="ECO:0000313" key="2">
    <source>
        <dbReference type="EMBL" id="BAP58863.1"/>
    </source>
</evidence>
<keyword evidence="3" id="KW-1185">Reference proteome</keyword>
<reference evidence="2 3" key="2">
    <citation type="journal article" date="2014" name="Curr. Biol.">
        <title>Symbiont-Supplemented Maternal Investment Underpinning Host's Ecological Adaptation.</title>
        <authorList>
            <person name="Kaiwa N."/>
            <person name="Hosokawa T."/>
            <person name="Nikoh N."/>
            <person name="Tanahashi M."/>
            <person name="Moriyama M."/>
            <person name="Meng X.Y."/>
            <person name="Maeda T."/>
            <person name="Yamaguchi K."/>
            <person name="Shigenobu S."/>
            <person name="Ito M."/>
            <person name="Fukatsu T."/>
        </authorList>
    </citation>
    <scope>NUCLEOTIDE SEQUENCE [LARGE SCALE GENOMIC DNA]</scope>
    <source>
        <strain evidence="2 3">UwTKB</strain>
    </source>
</reference>
<reference evidence="3" key="1">
    <citation type="submission" date="2013-11" db="EMBL/GenBank/DDBJ databases">
        <title>Symbiont-containing voluminous jelly as an extraordinary maternal gift for overwintering insect nymphs.</title>
        <authorList>
            <person name="Kaiwa N."/>
            <person name="Hosokawa T."/>
            <person name="Nikoh N."/>
            <person name="Meng X.Y."/>
            <person name="Tanahashi M."/>
            <person name="Moriyama M."/>
            <person name="Maeda T."/>
            <person name="Yamaguchi K."/>
            <person name="Shigenobu S."/>
            <person name="Ito M."/>
            <person name="Fukatsu T."/>
        </authorList>
    </citation>
    <scope>NUCLEOTIDE SEQUENCE [LARGE SCALE GENOMIC DNA]</scope>
    <source>
        <strain evidence="3">UwTKB</strain>
    </source>
</reference>
<evidence type="ECO:0000313" key="3">
    <source>
        <dbReference type="Proteomes" id="UP000031627"/>
    </source>
</evidence>
<dbReference type="CDD" id="cd00207">
    <property type="entry name" value="fer2"/>
    <property type="match status" value="1"/>
</dbReference>
<dbReference type="Gene3D" id="3.10.20.30">
    <property type="match status" value="1"/>
</dbReference>
<dbReference type="PROSITE" id="PS51085">
    <property type="entry name" value="2FE2S_FER_2"/>
    <property type="match status" value="1"/>
</dbReference>
<dbReference type="Pfam" id="PF00111">
    <property type="entry name" value="Fer2"/>
    <property type="match status" value="1"/>
</dbReference>